<dbReference type="OrthoDB" id="8563207at2"/>
<organism evidence="1 2">
    <name type="scientific">Leptothrix cholodnii (strain ATCC 51168 / LMG 8142 / SP-6)</name>
    <name type="common">Leptothrix discophora (strain SP-6)</name>
    <dbReference type="NCBI Taxonomy" id="395495"/>
    <lineage>
        <taxon>Bacteria</taxon>
        <taxon>Pseudomonadati</taxon>
        <taxon>Pseudomonadota</taxon>
        <taxon>Betaproteobacteria</taxon>
        <taxon>Burkholderiales</taxon>
        <taxon>Sphaerotilaceae</taxon>
        <taxon>Leptothrix</taxon>
    </lineage>
</organism>
<dbReference type="Proteomes" id="UP000001693">
    <property type="component" value="Chromosome"/>
</dbReference>
<name>B1Y774_LEPCP</name>
<dbReference type="STRING" id="395495.Lcho_1433"/>
<sequence>MEPVLVKYLSDDRKVEIIDGWLCLEGRPEVRELVVLDEHPNRQAILKAVPKATHMAGRIPLTMPEASVAQAALRRAHDTFDGSAHAVTERMRHAVWQKVFADGAD</sequence>
<reference evidence="1 2" key="1">
    <citation type="submission" date="2008-03" db="EMBL/GenBank/DDBJ databases">
        <title>Complete sequence of Leptothrix cholodnii SP-6.</title>
        <authorList>
            <consortium name="US DOE Joint Genome Institute"/>
            <person name="Copeland A."/>
            <person name="Lucas S."/>
            <person name="Lapidus A."/>
            <person name="Glavina del Rio T."/>
            <person name="Dalin E."/>
            <person name="Tice H."/>
            <person name="Bruce D."/>
            <person name="Goodwin L."/>
            <person name="Pitluck S."/>
            <person name="Chertkov O."/>
            <person name="Brettin T."/>
            <person name="Detter J.C."/>
            <person name="Han C."/>
            <person name="Kuske C.R."/>
            <person name="Schmutz J."/>
            <person name="Larimer F."/>
            <person name="Land M."/>
            <person name="Hauser L."/>
            <person name="Kyrpides N."/>
            <person name="Lykidis A."/>
            <person name="Emerson D."/>
            <person name="Richardson P."/>
        </authorList>
    </citation>
    <scope>NUCLEOTIDE SEQUENCE [LARGE SCALE GENOMIC DNA]</scope>
    <source>
        <strain evidence="2">ATCC 51168 / LMG 8142 / SP-6</strain>
    </source>
</reference>
<evidence type="ECO:0000313" key="2">
    <source>
        <dbReference type="Proteomes" id="UP000001693"/>
    </source>
</evidence>
<evidence type="ECO:0000313" key="1">
    <source>
        <dbReference type="EMBL" id="ACB33701.1"/>
    </source>
</evidence>
<dbReference type="EMBL" id="CP001013">
    <property type="protein sequence ID" value="ACB33701.1"/>
    <property type="molecule type" value="Genomic_DNA"/>
</dbReference>
<dbReference type="HOGENOM" id="CLU_2231408_0_0_4"/>
<keyword evidence="2" id="KW-1185">Reference proteome</keyword>
<dbReference type="AlphaFoldDB" id="B1Y774"/>
<dbReference type="KEGG" id="lch:Lcho_1433"/>
<gene>
    <name evidence="1" type="ordered locus">Lcho_1433</name>
</gene>
<proteinExistence type="predicted"/>
<dbReference type="eggNOG" id="ENOG5032WCJ">
    <property type="taxonomic scope" value="Bacteria"/>
</dbReference>
<dbReference type="RefSeq" id="WP_012346463.1">
    <property type="nucleotide sequence ID" value="NC_010524.1"/>
</dbReference>
<protein>
    <submittedName>
        <fullName evidence="1">Uncharacterized protein</fullName>
    </submittedName>
</protein>
<accession>B1Y774</accession>